<protein>
    <recommendedName>
        <fullName evidence="10">Ribosomal RNA small subunit methyltransferase E</fullName>
        <ecNumber evidence="10">2.1.1.193</ecNumber>
    </recommendedName>
</protein>
<dbReference type="NCBIfam" id="TIGR00046">
    <property type="entry name" value="RsmE family RNA methyltransferase"/>
    <property type="match status" value="1"/>
</dbReference>
<dbReference type="SUPFAM" id="SSF75217">
    <property type="entry name" value="alpha/beta knot"/>
    <property type="match status" value="1"/>
</dbReference>
<evidence type="ECO:0000256" key="9">
    <source>
        <dbReference type="ARBA" id="ARBA00047944"/>
    </source>
</evidence>
<comment type="similarity">
    <text evidence="2 10">Belongs to the RNA methyltransferase RsmE family.</text>
</comment>
<sequence length="231" mass="26081">MRLHRFFVPEQIGDSDTVIVKDSSLTHQLRHVFRFTVGGQVILLDNSGFEYRAMINEFHPSAVTFSIVSKRGSPNIPSRELHLFVSIIKKDKFEWIVEKGTELGVSKFVPIISDRSEKKSLNIERLEKIILEASEQSGKAIRPVITEPIKFEDTLRQEYPCFAFHPTGDVFTIEHAQNYSPLGAFIGPEGGWSDKEIFAFKQNKIKVYSLGNTILRAETAALAVSTLLLLS</sequence>
<feature type="domain" description="Ribosomal RNA small subunit methyltransferase E methyltransferase" evidence="11">
    <location>
        <begin position="79"/>
        <end position="228"/>
    </location>
</feature>
<dbReference type="CDD" id="cd18084">
    <property type="entry name" value="RsmE-like"/>
    <property type="match status" value="1"/>
</dbReference>
<dbReference type="InterPro" id="IPR015947">
    <property type="entry name" value="PUA-like_sf"/>
</dbReference>
<dbReference type="GO" id="GO:0070042">
    <property type="term" value="F:rRNA (uridine-N3-)-methyltransferase activity"/>
    <property type="evidence" value="ECO:0007669"/>
    <property type="project" value="TreeGrafter"/>
</dbReference>
<dbReference type="Gene3D" id="3.40.1280.10">
    <property type="match status" value="1"/>
</dbReference>
<dbReference type="InterPro" id="IPR006700">
    <property type="entry name" value="RsmE"/>
</dbReference>
<evidence type="ECO:0000256" key="3">
    <source>
        <dbReference type="ARBA" id="ARBA00022490"/>
    </source>
</evidence>
<keyword evidence="5 10" id="KW-0489">Methyltransferase</keyword>
<dbReference type="GO" id="GO:0070475">
    <property type="term" value="P:rRNA base methylation"/>
    <property type="evidence" value="ECO:0007669"/>
    <property type="project" value="TreeGrafter"/>
</dbReference>
<evidence type="ECO:0000259" key="11">
    <source>
        <dbReference type="Pfam" id="PF04452"/>
    </source>
</evidence>
<organism evidence="12 13">
    <name type="scientific">Candidatus Zambryskibacteria bacterium RIFCSPLOWO2_01_FULL_43_17</name>
    <dbReference type="NCBI Taxonomy" id="1802760"/>
    <lineage>
        <taxon>Bacteria</taxon>
        <taxon>Candidatus Zambryskiibacteriota</taxon>
    </lineage>
</organism>
<comment type="function">
    <text evidence="8 10">Specifically methylates the N3 position of the uracil ring of uridine 1498 (m3U1498) in 16S rRNA. Acts on the fully assembled 30S ribosomal subunit.</text>
</comment>
<dbReference type="Pfam" id="PF04452">
    <property type="entry name" value="Methyltrans_RNA"/>
    <property type="match status" value="1"/>
</dbReference>
<evidence type="ECO:0000256" key="10">
    <source>
        <dbReference type="PIRNR" id="PIRNR015601"/>
    </source>
</evidence>
<evidence type="ECO:0000256" key="5">
    <source>
        <dbReference type="ARBA" id="ARBA00022603"/>
    </source>
</evidence>
<dbReference type="PANTHER" id="PTHR30027">
    <property type="entry name" value="RIBOSOMAL RNA SMALL SUBUNIT METHYLTRANSFERASE E"/>
    <property type="match status" value="1"/>
</dbReference>
<name>A0A1G2U557_9BACT</name>
<dbReference type="InterPro" id="IPR029028">
    <property type="entry name" value="Alpha/beta_knot_MTases"/>
</dbReference>
<evidence type="ECO:0000256" key="6">
    <source>
        <dbReference type="ARBA" id="ARBA00022679"/>
    </source>
</evidence>
<dbReference type="GO" id="GO:0005737">
    <property type="term" value="C:cytoplasm"/>
    <property type="evidence" value="ECO:0007669"/>
    <property type="project" value="UniProtKB-SubCell"/>
</dbReference>
<evidence type="ECO:0000313" key="13">
    <source>
        <dbReference type="Proteomes" id="UP000179283"/>
    </source>
</evidence>
<evidence type="ECO:0000256" key="8">
    <source>
        <dbReference type="ARBA" id="ARBA00025699"/>
    </source>
</evidence>
<dbReference type="Proteomes" id="UP000179283">
    <property type="component" value="Unassembled WGS sequence"/>
</dbReference>
<comment type="caution">
    <text evidence="12">The sequence shown here is derived from an EMBL/GenBank/DDBJ whole genome shotgun (WGS) entry which is preliminary data.</text>
</comment>
<dbReference type="PIRSF" id="PIRSF015601">
    <property type="entry name" value="MTase_slr0722"/>
    <property type="match status" value="1"/>
</dbReference>
<proteinExistence type="inferred from homology"/>
<reference evidence="12 13" key="1">
    <citation type="journal article" date="2016" name="Nat. Commun.">
        <title>Thousands of microbial genomes shed light on interconnected biogeochemical processes in an aquifer system.</title>
        <authorList>
            <person name="Anantharaman K."/>
            <person name="Brown C.T."/>
            <person name="Hug L.A."/>
            <person name="Sharon I."/>
            <person name="Castelle C.J."/>
            <person name="Probst A.J."/>
            <person name="Thomas B.C."/>
            <person name="Singh A."/>
            <person name="Wilkins M.J."/>
            <person name="Karaoz U."/>
            <person name="Brodie E.L."/>
            <person name="Williams K.H."/>
            <person name="Hubbard S.S."/>
            <person name="Banfield J.F."/>
        </authorList>
    </citation>
    <scope>NUCLEOTIDE SEQUENCE [LARGE SCALE GENOMIC DNA]</scope>
</reference>
<accession>A0A1G2U557</accession>
<dbReference type="SUPFAM" id="SSF88697">
    <property type="entry name" value="PUA domain-like"/>
    <property type="match status" value="1"/>
</dbReference>
<gene>
    <name evidence="12" type="ORF">A2920_01735</name>
</gene>
<evidence type="ECO:0000256" key="4">
    <source>
        <dbReference type="ARBA" id="ARBA00022552"/>
    </source>
</evidence>
<dbReference type="AlphaFoldDB" id="A0A1G2U557"/>
<evidence type="ECO:0000256" key="2">
    <source>
        <dbReference type="ARBA" id="ARBA00005528"/>
    </source>
</evidence>
<dbReference type="InterPro" id="IPR046886">
    <property type="entry name" value="RsmE_MTase_dom"/>
</dbReference>
<dbReference type="PANTHER" id="PTHR30027:SF3">
    <property type="entry name" value="16S RRNA (URACIL(1498)-N(3))-METHYLTRANSFERASE"/>
    <property type="match status" value="1"/>
</dbReference>
<comment type="catalytic activity">
    <reaction evidence="9 10">
        <text>uridine(1498) in 16S rRNA + S-adenosyl-L-methionine = N(3)-methyluridine(1498) in 16S rRNA + S-adenosyl-L-homocysteine + H(+)</text>
        <dbReference type="Rhea" id="RHEA:42920"/>
        <dbReference type="Rhea" id="RHEA-COMP:10283"/>
        <dbReference type="Rhea" id="RHEA-COMP:10284"/>
        <dbReference type="ChEBI" id="CHEBI:15378"/>
        <dbReference type="ChEBI" id="CHEBI:57856"/>
        <dbReference type="ChEBI" id="CHEBI:59789"/>
        <dbReference type="ChEBI" id="CHEBI:65315"/>
        <dbReference type="ChEBI" id="CHEBI:74502"/>
        <dbReference type="EC" id="2.1.1.193"/>
    </reaction>
</comment>
<keyword evidence="6 10" id="KW-0808">Transferase</keyword>
<evidence type="ECO:0000313" key="12">
    <source>
        <dbReference type="EMBL" id="OHB04635.1"/>
    </source>
</evidence>
<evidence type="ECO:0000256" key="7">
    <source>
        <dbReference type="ARBA" id="ARBA00022691"/>
    </source>
</evidence>
<dbReference type="EC" id="2.1.1.193" evidence="10"/>
<evidence type="ECO:0000256" key="1">
    <source>
        <dbReference type="ARBA" id="ARBA00004496"/>
    </source>
</evidence>
<keyword evidence="3 10" id="KW-0963">Cytoplasm</keyword>
<keyword evidence="7 10" id="KW-0949">S-adenosyl-L-methionine</keyword>
<dbReference type="EMBL" id="MHWD01000008">
    <property type="protein sequence ID" value="OHB04635.1"/>
    <property type="molecule type" value="Genomic_DNA"/>
</dbReference>
<comment type="subcellular location">
    <subcellularLocation>
        <location evidence="1 10">Cytoplasm</location>
    </subcellularLocation>
</comment>
<dbReference type="InterPro" id="IPR029026">
    <property type="entry name" value="tRNA_m1G_MTases_N"/>
</dbReference>
<keyword evidence="4 10" id="KW-0698">rRNA processing</keyword>